<proteinExistence type="predicted"/>
<reference evidence="2" key="1">
    <citation type="submission" date="2013-04" db="EMBL/GenBank/DDBJ databases">
        <title>The genome sequencing project of 58 acetic acid bacteria.</title>
        <authorList>
            <person name="Okamoto-Kainuma A."/>
            <person name="Ishikawa M."/>
            <person name="Umino S."/>
            <person name="Koizumi Y."/>
            <person name="Shiwa Y."/>
            <person name="Yoshikawa H."/>
            <person name="Matsutani M."/>
            <person name="Matsushita K."/>
        </authorList>
    </citation>
    <scope>NUCLEOTIDE SEQUENCE</scope>
    <source>
        <strain evidence="2">DSM 15669</strain>
    </source>
</reference>
<dbReference type="SUPFAM" id="SSF53448">
    <property type="entry name" value="Nucleotide-diphospho-sugar transferases"/>
    <property type="match status" value="1"/>
</dbReference>
<dbReference type="InterPro" id="IPR029044">
    <property type="entry name" value="Nucleotide-diphossugar_trans"/>
</dbReference>
<evidence type="ECO:0000313" key="3">
    <source>
        <dbReference type="Proteomes" id="UP001062901"/>
    </source>
</evidence>
<comment type="caution">
    <text evidence="2">The sequence shown here is derived from an EMBL/GenBank/DDBJ whole genome shotgun (WGS) entry which is preliminary data.</text>
</comment>
<dbReference type="InterPro" id="IPR001173">
    <property type="entry name" value="Glyco_trans_2-like"/>
</dbReference>
<dbReference type="Proteomes" id="UP001062901">
    <property type="component" value="Unassembled WGS sequence"/>
</dbReference>
<dbReference type="EMBL" id="BAQD01000147">
    <property type="protein sequence ID" value="GBQ08980.1"/>
    <property type="molecule type" value="Genomic_DNA"/>
</dbReference>
<evidence type="ECO:0000259" key="1">
    <source>
        <dbReference type="Pfam" id="PF00535"/>
    </source>
</evidence>
<evidence type="ECO:0000313" key="2">
    <source>
        <dbReference type="EMBL" id="GBQ08980.1"/>
    </source>
</evidence>
<keyword evidence="3" id="KW-1185">Reference proteome</keyword>
<organism evidence="2 3">
    <name type="scientific">Saccharibacter floricola DSM 15669</name>
    <dbReference type="NCBI Taxonomy" id="1123227"/>
    <lineage>
        <taxon>Bacteria</taxon>
        <taxon>Pseudomonadati</taxon>
        <taxon>Pseudomonadota</taxon>
        <taxon>Alphaproteobacteria</taxon>
        <taxon>Acetobacterales</taxon>
        <taxon>Acetobacteraceae</taxon>
        <taxon>Saccharibacter</taxon>
    </lineage>
</organism>
<dbReference type="CDD" id="cd00761">
    <property type="entry name" value="Glyco_tranf_GTA_type"/>
    <property type="match status" value="1"/>
</dbReference>
<sequence>MESIVHSNITARYIDRVTVMGNDIHIDGWSLQCRDTTQLTVVFPNHQTISIPEEHWRRSSPDIENIYGTQYSSVRFEIITPFPKDIAPKDIGLISLRFDDKEENHTPILTFGETWSHVASTPLHQLKIGIGIPTYNRSGTLPHVIEQVKKNTSLPFNLFVSNDGSNDTTCSILRDFSDISYGNFRNRGIAWNKNRILFYLKEILKCDVIIILEDDMFPDSFAWEIDWIFAALRLGHINLAHPHQHADEGGVGFWHDPVISYSLSGQCSAFAREALSYVGFLDPRFGRYGHEHVEHTLRFIRMGYGGRPRKNQTGDAFYLLRSNLLPIETPSHSDPQEVEKASKIFDDIKDDVAYRSPWLPEDLSIRQLRDDMALIKER</sequence>
<gene>
    <name evidence="2" type="ORF">AA15669_1996</name>
</gene>
<name>A0ABQ0P1H2_9PROT</name>
<dbReference type="Pfam" id="PF00535">
    <property type="entry name" value="Glycos_transf_2"/>
    <property type="match status" value="1"/>
</dbReference>
<protein>
    <recommendedName>
        <fullName evidence="1">Glycosyltransferase 2-like domain-containing protein</fullName>
    </recommendedName>
</protein>
<feature type="domain" description="Glycosyltransferase 2-like" evidence="1">
    <location>
        <begin position="130"/>
        <end position="218"/>
    </location>
</feature>
<accession>A0ABQ0P1H2</accession>
<dbReference type="Gene3D" id="3.90.550.10">
    <property type="entry name" value="Spore Coat Polysaccharide Biosynthesis Protein SpsA, Chain A"/>
    <property type="match status" value="1"/>
</dbReference>